<comment type="function">
    <text evidence="11">Plays a role in repairing double-strand DNA breaks, probably involving stabilizing or processing branched DNA or blocked replication forks.</text>
</comment>
<dbReference type="PROSITE" id="PS50162">
    <property type="entry name" value="RECA_2"/>
    <property type="match status" value="1"/>
</dbReference>
<feature type="region of interest" description="Lon-protease-like" evidence="11">
    <location>
        <begin position="353"/>
        <end position="457"/>
    </location>
</feature>
<feature type="short sequence motif" description="RadA KNRFG motif" evidence="11">
    <location>
        <begin position="254"/>
        <end position="258"/>
    </location>
</feature>
<dbReference type="GO" id="GO:0005524">
    <property type="term" value="F:ATP binding"/>
    <property type="evidence" value="ECO:0007669"/>
    <property type="project" value="UniProtKB-UniRule"/>
</dbReference>
<evidence type="ECO:0000256" key="9">
    <source>
        <dbReference type="ARBA" id="ARBA00023125"/>
    </source>
</evidence>
<evidence type="ECO:0000256" key="2">
    <source>
        <dbReference type="ARBA" id="ARBA00022741"/>
    </source>
</evidence>
<comment type="caution">
    <text evidence="15">The sequence shown here is derived from an EMBL/GenBank/DDBJ whole genome shotgun (WGS) entry which is preliminary data.</text>
</comment>
<evidence type="ECO:0000256" key="1">
    <source>
        <dbReference type="ARBA" id="ARBA00022723"/>
    </source>
</evidence>
<evidence type="ECO:0000256" key="6">
    <source>
        <dbReference type="ARBA" id="ARBA00022833"/>
    </source>
</evidence>
<dbReference type="SUPFAM" id="SSF52540">
    <property type="entry name" value="P-loop containing nucleoside triphosphate hydrolases"/>
    <property type="match status" value="1"/>
</dbReference>
<dbReference type="HAMAP" id="MF_01498">
    <property type="entry name" value="RadA_bact"/>
    <property type="match status" value="1"/>
</dbReference>
<organism evidence="15 16">
    <name type="scientific">Falsibacillus pallidus</name>
    <dbReference type="NCBI Taxonomy" id="493781"/>
    <lineage>
        <taxon>Bacteria</taxon>
        <taxon>Bacillati</taxon>
        <taxon>Bacillota</taxon>
        <taxon>Bacilli</taxon>
        <taxon>Bacillales</taxon>
        <taxon>Bacillaceae</taxon>
        <taxon>Falsibacillus</taxon>
    </lineage>
</organism>
<dbReference type="EMBL" id="QQAY01000016">
    <property type="protein sequence ID" value="RDI39037.1"/>
    <property type="molecule type" value="Genomic_DNA"/>
</dbReference>
<keyword evidence="3 11" id="KW-0227">DNA damage</keyword>
<sequence length="457" mass="49729">MAKKKTKFICQSCGYESAKWMGRCPGCGEWNQMVEEVEVVSKAKGVFQHSAPGKAAKASPITSIESVQEPRITTDMKELNRVLGGGVVPGSLVLIGGDPGIGKSTLLLQVSAQLARLDHQVLYISGEESVKQTKLRADRLDVLSPNLFVYSETNLESVHQSIEDVKPDFVIVDSIQTVYHPEVTSAPGSVSQVRECTAELMRIAKTKGIAIFIVGHVTKEGSIAGPRLLEHMVDTVLYFEGERHHTYRILRAVKNRFGSTNEMGIFEMKEAGLEEVENPSEIFLEERSKGASGSTVVASMEGTRPVLVEIQALISPMSFGNPRRMATGIDHNRVSLLMAVLEKRVGMLLQNQDAYLKVAGGVKIDEPAIDLAIAVSIASSFRDQPTRPTDCFIGEIGLTGEVRRVSRIEQRVQEAAKLGFERVILPTNNIGGWTFPPNINVVGVSSVSEALQFALGG</sequence>
<dbReference type="AlphaFoldDB" id="A0A370G5E3"/>
<evidence type="ECO:0000256" key="7">
    <source>
        <dbReference type="ARBA" id="ARBA00022840"/>
    </source>
</evidence>
<evidence type="ECO:0000313" key="15">
    <source>
        <dbReference type="EMBL" id="RDI39037.1"/>
    </source>
</evidence>
<protein>
    <recommendedName>
        <fullName evidence="11 12">DNA repair protein RadA</fullName>
    </recommendedName>
</protein>
<dbReference type="InterPro" id="IPR004504">
    <property type="entry name" value="DNA_repair_RadA"/>
</dbReference>
<comment type="function">
    <text evidence="13">DNA-dependent ATPase involved in processing of recombination intermediates, plays a role in repairing DNA breaks. Stimulates the branch migration of RecA-mediated strand transfer reactions, allowing the 3' invading strand to extend heteroduplex DNA faster. Binds ssDNA in the presence of ADP but not other nucleotides, has ATPase activity that is stimulated by ssDNA and various branched DNA structures, but inhibited by SSB. Does not have RecA's homology-searching function.</text>
</comment>
<evidence type="ECO:0000256" key="13">
    <source>
        <dbReference type="RuleBase" id="RU003555"/>
    </source>
</evidence>
<evidence type="ECO:0000256" key="10">
    <source>
        <dbReference type="ARBA" id="ARBA00023204"/>
    </source>
</evidence>
<feature type="domain" description="RecA family profile 1" evidence="14">
    <location>
        <begin position="68"/>
        <end position="217"/>
    </location>
</feature>
<dbReference type="PANTHER" id="PTHR32472:SF10">
    <property type="entry name" value="DNA REPAIR PROTEIN RADA-LIKE PROTEIN"/>
    <property type="match status" value="1"/>
</dbReference>
<keyword evidence="7 11" id="KW-0067">ATP-binding</keyword>
<keyword evidence="6 13" id="KW-0862">Zinc</keyword>
<dbReference type="Proteomes" id="UP000255326">
    <property type="component" value="Unassembled WGS sequence"/>
</dbReference>
<dbReference type="GO" id="GO:0000725">
    <property type="term" value="P:recombinational repair"/>
    <property type="evidence" value="ECO:0007669"/>
    <property type="project" value="UniProtKB-UniRule"/>
</dbReference>
<evidence type="ECO:0000256" key="4">
    <source>
        <dbReference type="ARBA" id="ARBA00022771"/>
    </source>
</evidence>
<gene>
    <name evidence="11" type="primary">radA</name>
    <name evidence="15" type="ORF">DFR59_11675</name>
</gene>
<comment type="similarity">
    <text evidence="11 13">Belongs to the RecA family. RadA subfamily.</text>
</comment>
<keyword evidence="9 11" id="KW-0238">DNA-binding</keyword>
<accession>A0A370G5E3</accession>
<dbReference type="Pfam" id="PF13541">
    <property type="entry name" value="ChlI"/>
    <property type="match status" value="1"/>
</dbReference>
<dbReference type="Pfam" id="PF13481">
    <property type="entry name" value="AAA_25"/>
    <property type="match status" value="1"/>
</dbReference>
<dbReference type="CDD" id="cd01121">
    <property type="entry name" value="RadA_SMS_N"/>
    <property type="match status" value="1"/>
</dbReference>
<dbReference type="GO" id="GO:0016787">
    <property type="term" value="F:hydrolase activity"/>
    <property type="evidence" value="ECO:0007669"/>
    <property type="project" value="UniProtKB-KW"/>
</dbReference>
<keyword evidence="16" id="KW-1185">Reference proteome</keyword>
<keyword evidence="10 11" id="KW-0234">DNA repair</keyword>
<dbReference type="InterPro" id="IPR027417">
    <property type="entry name" value="P-loop_NTPase"/>
</dbReference>
<dbReference type="GO" id="GO:0140664">
    <property type="term" value="F:ATP-dependent DNA damage sensor activity"/>
    <property type="evidence" value="ECO:0007669"/>
    <property type="project" value="InterPro"/>
</dbReference>
<name>A0A370G5E3_9BACI</name>
<evidence type="ECO:0000256" key="12">
    <source>
        <dbReference type="NCBIfam" id="TIGR00416"/>
    </source>
</evidence>
<feature type="binding site" evidence="11">
    <location>
        <begin position="97"/>
        <end position="104"/>
    </location>
    <ligand>
        <name>ATP</name>
        <dbReference type="ChEBI" id="CHEBI:30616"/>
    </ligand>
</feature>
<proteinExistence type="inferred from homology"/>
<reference evidence="15 16" key="1">
    <citation type="submission" date="2018-07" db="EMBL/GenBank/DDBJ databases">
        <title>Genomic Encyclopedia of Type Strains, Phase IV (KMG-IV): sequencing the most valuable type-strain genomes for metagenomic binning, comparative biology and taxonomic classification.</title>
        <authorList>
            <person name="Goeker M."/>
        </authorList>
    </citation>
    <scope>NUCLEOTIDE SEQUENCE [LARGE SCALE GENOMIC DNA]</scope>
    <source>
        <strain evidence="15 16">DSM 25281</strain>
    </source>
</reference>
<dbReference type="InterPro" id="IPR041166">
    <property type="entry name" value="Rubredoxin_2"/>
</dbReference>
<dbReference type="InterPro" id="IPR003593">
    <property type="entry name" value="AAA+_ATPase"/>
</dbReference>
<dbReference type="InterPro" id="IPR020568">
    <property type="entry name" value="Ribosomal_Su5_D2-typ_SF"/>
</dbReference>
<keyword evidence="8 11" id="KW-0346">Stress response</keyword>
<dbReference type="PANTHER" id="PTHR32472">
    <property type="entry name" value="DNA REPAIR PROTEIN RADA"/>
    <property type="match status" value="1"/>
</dbReference>
<dbReference type="SUPFAM" id="SSF54211">
    <property type="entry name" value="Ribosomal protein S5 domain 2-like"/>
    <property type="match status" value="1"/>
</dbReference>
<evidence type="ECO:0000256" key="11">
    <source>
        <dbReference type="HAMAP-Rule" id="MF_01498"/>
    </source>
</evidence>
<comment type="domain">
    <text evidence="11">The middle region has homology to RecA with ATPase motifs including the RadA KNRFG motif, while the C-terminus is homologous to Lon protease.</text>
</comment>
<dbReference type="Gene3D" id="3.30.230.10">
    <property type="match status" value="1"/>
</dbReference>
<dbReference type="GO" id="GO:0003684">
    <property type="term" value="F:damaged DNA binding"/>
    <property type="evidence" value="ECO:0007669"/>
    <property type="project" value="InterPro"/>
</dbReference>
<evidence type="ECO:0000259" key="14">
    <source>
        <dbReference type="PROSITE" id="PS50162"/>
    </source>
</evidence>
<dbReference type="GO" id="GO:0008270">
    <property type="term" value="F:zinc ion binding"/>
    <property type="evidence" value="ECO:0007669"/>
    <property type="project" value="UniProtKB-KW"/>
</dbReference>
<dbReference type="InterPro" id="IPR014721">
    <property type="entry name" value="Ribsml_uS5_D2-typ_fold_subgr"/>
</dbReference>
<dbReference type="SMART" id="SM00382">
    <property type="entry name" value="AAA"/>
    <property type="match status" value="1"/>
</dbReference>
<evidence type="ECO:0000256" key="8">
    <source>
        <dbReference type="ARBA" id="ARBA00023016"/>
    </source>
</evidence>
<keyword evidence="2 11" id="KW-0547">Nucleotide-binding</keyword>
<dbReference type="GO" id="GO:0005829">
    <property type="term" value="C:cytosol"/>
    <property type="evidence" value="ECO:0007669"/>
    <property type="project" value="TreeGrafter"/>
</dbReference>
<dbReference type="FunFam" id="3.40.50.300:FF:000050">
    <property type="entry name" value="DNA repair protein RadA"/>
    <property type="match status" value="1"/>
</dbReference>
<keyword evidence="4 13" id="KW-0863">Zinc-finger</keyword>
<dbReference type="PRINTS" id="PR01874">
    <property type="entry name" value="DNAREPAIRADA"/>
</dbReference>
<dbReference type="OrthoDB" id="9803906at2"/>
<keyword evidence="5" id="KW-0378">Hydrolase</keyword>
<evidence type="ECO:0000256" key="3">
    <source>
        <dbReference type="ARBA" id="ARBA00022763"/>
    </source>
</evidence>
<dbReference type="RefSeq" id="WP_114746876.1">
    <property type="nucleotide sequence ID" value="NZ_QQAY01000016.1"/>
</dbReference>
<evidence type="ECO:0000313" key="16">
    <source>
        <dbReference type="Proteomes" id="UP000255326"/>
    </source>
</evidence>
<dbReference type="Pfam" id="PF18073">
    <property type="entry name" value="Zn_ribbon_LapB"/>
    <property type="match status" value="1"/>
</dbReference>
<keyword evidence="1 11" id="KW-0479">Metal-binding</keyword>
<dbReference type="Gene3D" id="3.40.50.300">
    <property type="entry name" value="P-loop containing nucleotide triphosphate hydrolases"/>
    <property type="match status" value="1"/>
</dbReference>
<dbReference type="NCBIfam" id="TIGR00416">
    <property type="entry name" value="sms"/>
    <property type="match status" value="1"/>
</dbReference>
<dbReference type="FunFam" id="3.30.230.10:FF:000031">
    <property type="entry name" value="DNA repair protein RadA"/>
    <property type="match status" value="1"/>
</dbReference>
<dbReference type="InterPro" id="IPR020588">
    <property type="entry name" value="RecA_ATP-bd"/>
</dbReference>
<evidence type="ECO:0000256" key="5">
    <source>
        <dbReference type="ARBA" id="ARBA00022801"/>
    </source>
</evidence>